<reference evidence="1 2" key="1">
    <citation type="journal article" date="2016" name="Nat. Commun.">
        <title>Thousands of microbial genomes shed light on interconnected biogeochemical processes in an aquifer system.</title>
        <authorList>
            <person name="Anantharaman K."/>
            <person name="Brown C.T."/>
            <person name="Hug L.A."/>
            <person name="Sharon I."/>
            <person name="Castelle C.J."/>
            <person name="Probst A.J."/>
            <person name="Thomas B.C."/>
            <person name="Singh A."/>
            <person name="Wilkins M.J."/>
            <person name="Karaoz U."/>
            <person name="Brodie E.L."/>
            <person name="Williams K.H."/>
            <person name="Hubbard S.S."/>
            <person name="Banfield J.F."/>
        </authorList>
    </citation>
    <scope>NUCLEOTIDE SEQUENCE [LARGE SCALE GENOMIC DNA]</scope>
</reference>
<gene>
    <name evidence="1" type="ORF">A2675_00590</name>
</gene>
<protein>
    <submittedName>
        <fullName evidence="1">Uncharacterized protein</fullName>
    </submittedName>
</protein>
<proteinExistence type="predicted"/>
<dbReference type="STRING" id="1802723.A2675_00590"/>
<evidence type="ECO:0000313" key="2">
    <source>
        <dbReference type="Proteomes" id="UP000176997"/>
    </source>
</evidence>
<sequence>MAIRISKNRVALSGIPLNLAAEVDVASATTTSIGAALSNNIRITGTTTITSLGTADAGITRNVRFSGALTLTYNATSLILPGSANITTVANDTAEFLSLGSGNWFCKAYNAASGVFSPTNTYTVGRGGKYAATEAGLQAAVVDALTQTQFTSVALTGTATRTLQSKTVTGSGTSFLTQMRDIGYKHIAFGTAAKFYPVKSVASATTIRLVSPAREATASGLTVYAGLPNIQTIEITEDVTVDTLYINSLGTSLGSALDAACIEFRFRNGAQFHGKILSAMRSGILIYDGLRQIDGLPAFINQTLVTGDEYSCVDHYLNDVFVRNFGSSTSISGVYPGFFAPDSGTGRVFCRNSFIETYAYPLRPKVDGEFYCSNSTLRVFTRDEANPSADFETAPLSYFFCWDGADCYVDNTRLHAQITTGGNNRTSGMSFGGIALAAGEDNVFTKNHTAHFSNVTITGEVVPGSTVTANDDNWSTIKLACDDSDIILDNVKHRFIGEPIIRAYWKNIREAITVLQTINNRFWIRDSQLGKMPSDWTFGTLSELIGDQGSQLFTLTTGTLDTNELDPLRASTFRVGPMTGAVTIPSPNKVGPAGHRIKFIFTEDDTAGHAVTWNAVFKFGTIAWANSTATTDASKVSNVEFESNGTNYYRISPQNEWI</sequence>
<evidence type="ECO:0000313" key="1">
    <source>
        <dbReference type="EMBL" id="OHA80324.1"/>
    </source>
</evidence>
<name>A0A1G2S5E5_9BACT</name>
<dbReference type="AlphaFoldDB" id="A0A1G2S5E5"/>
<comment type="caution">
    <text evidence="1">The sequence shown here is derived from an EMBL/GenBank/DDBJ whole genome shotgun (WGS) entry which is preliminary data.</text>
</comment>
<organism evidence="1 2">
    <name type="scientific">Candidatus Yonathbacteria bacterium RIFCSPHIGHO2_01_FULL_51_10</name>
    <dbReference type="NCBI Taxonomy" id="1802723"/>
    <lineage>
        <taxon>Bacteria</taxon>
        <taxon>Candidatus Yonathiibacteriota</taxon>
    </lineage>
</organism>
<dbReference type="Proteomes" id="UP000176997">
    <property type="component" value="Unassembled WGS sequence"/>
</dbReference>
<dbReference type="EMBL" id="MHUS01000026">
    <property type="protein sequence ID" value="OHA80324.1"/>
    <property type="molecule type" value="Genomic_DNA"/>
</dbReference>
<accession>A0A1G2S5E5</accession>